<evidence type="ECO:0000256" key="1">
    <source>
        <dbReference type="ARBA" id="ARBA00004141"/>
    </source>
</evidence>
<reference evidence="14 15" key="1">
    <citation type="submission" date="2024-01" db="EMBL/GenBank/DDBJ databases">
        <title>Genome mining of biosynthetic gene clusters to explore secondary metabolites of Streptomyces sp.</title>
        <authorList>
            <person name="Baig A."/>
            <person name="Ajitkumar Shintre N."/>
            <person name="Kumar H."/>
            <person name="Anbarasu A."/>
            <person name="Ramaiah S."/>
        </authorList>
    </citation>
    <scope>NUCLEOTIDE SEQUENCE [LARGE SCALE GENOMIC DNA]</scope>
    <source>
        <strain evidence="14 15">A03</strain>
    </source>
</reference>
<keyword evidence="6" id="KW-0631">Potassium channel</keyword>
<evidence type="ECO:0000256" key="5">
    <source>
        <dbReference type="ARBA" id="ARBA00022692"/>
    </source>
</evidence>
<evidence type="ECO:0000256" key="9">
    <source>
        <dbReference type="ARBA" id="ARBA00023065"/>
    </source>
</evidence>
<accession>A0ABV5DF28</accession>
<keyword evidence="4" id="KW-0633">Potassium transport</keyword>
<evidence type="ECO:0000256" key="6">
    <source>
        <dbReference type="ARBA" id="ARBA00022826"/>
    </source>
</evidence>
<dbReference type="InterPro" id="IPR010617">
    <property type="entry name" value="TMEM175-like"/>
</dbReference>
<feature type="transmembrane region" description="Helical" evidence="13">
    <location>
        <begin position="153"/>
        <end position="177"/>
    </location>
</feature>
<evidence type="ECO:0000256" key="10">
    <source>
        <dbReference type="ARBA" id="ARBA00023136"/>
    </source>
</evidence>
<keyword evidence="3" id="KW-0813">Transport</keyword>
<feature type="transmembrane region" description="Helical" evidence="13">
    <location>
        <begin position="81"/>
        <end position="101"/>
    </location>
</feature>
<comment type="caution">
    <text evidence="14">The sequence shown here is derived from an EMBL/GenBank/DDBJ whole genome shotgun (WGS) entry which is preliminary data.</text>
</comment>
<feature type="transmembrane region" description="Helical" evidence="13">
    <location>
        <begin position="50"/>
        <end position="69"/>
    </location>
</feature>
<feature type="transmembrane region" description="Helical" evidence="13">
    <location>
        <begin position="183"/>
        <end position="200"/>
    </location>
</feature>
<dbReference type="RefSeq" id="WP_256036385.1">
    <property type="nucleotide sequence ID" value="NZ_JAMOLM010000101.1"/>
</dbReference>
<organism evidence="14 15">
    <name type="scientific">Streptomyces parvulus</name>
    <dbReference type="NCBI Taxonomy" id="146923"/>
    <lineage>
        <taxon>Bacteria</taxon>
        <taxon>Bacillati</taxon>
        <taxon>Actinomycetota</taxon>
        <taxon>Actinomycetes</taxon>
        <taxon>Kitasatosporales</taxon>
        <taxon>Streptomycetaceae</taxon>
        <taxon>Streptomyces</taxon>
    </lineage>
</organism>
<comment type="subcellular location">
    <subcellularLocation>
        <location evidence="1">Membrane</location>
        <topology evidence="1">Multi-pass membrane protein</topology>
    </subcellularLocation>
</comment>
<dbReference type="PANTHER" id="PTHR31462:SF5">
    <property type="entry name" value="ENDOSOMAL_LYSOSOMAL PROTON CHANNEL TMEM175"/>
    <property type="match status" value="1"/>
</dbReference>
<evidence type="ECO:0000256" key="3">
    <source>
        <dbReference type="ARBA" id="ARBA00022448"/>
    </source>
</evidence>
<keyword evidence="8 13" id="KW-1133">Transmembrane helix</keyword>
<evidence type="ECO:0000256" key="2">
    <source>
        <dbReference type="ARBA" id="ARBA00006920"/>
    </source>
</evidence>
<keyword evidence="9" id="KW-0406">Ion transport</keyword>
<keyword evidence="15" id="KW-1185">Reference proteome</keyword>
<sequence>MWTSTPAGGPERVVALADGVFAIAITLLVLDFSVPRGLDAAAYRDELRELVPNLGAYALSVLVLGLFWRDHRRIFRFVERVDGQVITLSLLGLGVAALVPFPTTLISEYGREPASVAIYAAAVASLGASHLALVALLAARPWLRGDAVPEEGFLIYGLDLAASVAVFSLSVPLALAIGPAAMWGWLVLLPLKVLIGRWAVRTSRNAALRRAPRE</sequence>
<evidence type="ECO:0000256" key="8">
    <source>
        <dbReference type="ARBA" id="ARBA00022989"/>
    </source>
</evidence>
<name>A0ABV5DF28_9ACTN</name>
<feature type="transmembrane region" description="Helical" evidence="13">
    <location>
        <begin position="116"/>
        <end position="141"/>
    </location>
</feature>
<comment type="catalytic activity">
    <reaction evidence="12">
        <text>K(+)(in) = K(+)(out)</text>
        <dbReference type="Rhea" id="RHEA:29463"/>
        <dbReference type="ChEBI" id="CHEBI:29103"/>
    </reaction>
</comment>
<evidence type="ECO:0000256" key="13">
    <source>
        <dbReference type="SAM" id="Phobius"/>
    </source>
</evidence>
<feature type="transmembrane region" description="Helical" evidence="13">
    <location>
        <begin position="12"/>
        <end position="30"/>
    </location>
</feature>
<keyword evidence="7" id="KW-0630">Potassium</keyword>
<evidence type="ECO:0000256" key="11">
    <source>
        <dbReference type="ARBA" id="ARBA00023303"/>
    </source>
</evidence>
<comment type="similarity">
    <text evidence="2">Belongs to the TMEM175 family.</text>
</comment>
<dbReference type="PANTHER" id="PTHR31462">
    <property type="entry name" value="ENDOSOMAL/LYSOSOMAL POTASSIUM CHANNEL TMEM175"/>
    <property type="match status" value="1"/>
</dbReference>
<protein>
    <submittedName>
        <fullName evidence="14">TMEM175 family protein</fullName>
    </submittedName>
</protein>
<keyword evidence="11" id="KW-0407">Ion channel</keyword>
<evidence type="ECO:0000256" key="4">
    <source>
        <dbReference type="ARBA" id="ARBA00022538"/>
    </source>
</evidence>
<gene>
    <name evidence="14" type="ORF">VSS30_21175</name>
</gene>
<dbReference type="Pfam" id="PF06736">
    <property type="entry name" value="TMEM175"/>
    <property type="match status" value="1"/>
</dbReference>
<dbReference type="Proteomes" id="UP001585018">
    <property type="component" value="Unassembled WGS sequence"/>
</dbReference>
<keyword evidence="5 13" id="KW-0812">Transmembrane</keyword>
<evidence type="ECO:0000313" key="15">
    <source>
        <dbReference type="Proteomes" id="UP001585018"/>
    </source>
</evidence>
<keyword evidence="10 13" id="KW-0472">Membrane</keyword>
<evidence type="ECO:0000313" key="14">
    <source>
        <dbReference type="EMBL" id="MFB8751317.1"/>
    </source>
</evidence>
<evidence type="ECO:0000256" key="12">
    <source>
        <dbReference type="ARBA" id="ARBA00034430"/>
    </source>
</evidence>
<evidence type="ECO:0000256" key="7">
    <source>
        <dbReference type="ARBA" id="ARBA00022958"/>
    </source>
</evidence>
<dbReference type="EMBL" id="JAYMRR010000011">
    <property type="protein sequence ID" value="MFB8751317.1"/>
    <property type="molecule type" value="Genomic_DNA"/>
</dbReference>
<proteinExistence type="inferred from homology"/>